<protein>
    <submittedName>
        <fullName evidence="2">DUF4181 domain-containing protein</fullName>
    </submittedName>
</protein>
<accession>A0ABS6JZD2</accession>
<dbReference type="EMBL" id="JAHQCR010000068">
    <property type="protein sequence ID" value="MBU9723044.1"/>
    <property type="molecule type" value="Genomic_DNA"/>
</dbReference>
<organism evidence="2 3">
    <name type="scientific">Evansella alkalicola</name>
    <dbReference type="NCBI Taxonomy" id="745819"/>
    <lineage>
        <taxon>Bacteria</taxon>
        <taxon>Bacillati</taxon>
        <taxon>Bacillota</taxon>
        <taxon>Bacilli</taxon>
        <taxon>Bacillales</taxon>
        <taxon>Bacillaceae</taxon>
        <taxon>Evansella</taxon>
    </lineage>
</organism>
<reference evidence="2 3" key="1">
    <citation type="submission" date="2021-06" db="EMBL/GenBank/DDBJ databases">
        <title>Bacillus sp. RD4P76, an endophyte from a halophyte.</title>
        <authorList>
            <person name="Sun J.-Q."/>
        </authorList>
    </citation>
    <scope>NUCLEOTIDE SEQUENCE [LARGE SCALE GENOMIC DNA]</scope>
    <source>
        <strain evidence="2 3">JCM 17098</strain>
    </source>
</reference>
<proteinExistence type="predicted"/>
<comment type="caution">
    <text evidence="2">The sequence shown here is derived from an EMBL/GenBank/DDBJ whole genome shotgun (WGS) entry which is preliminary data.</text>
</comment>
<keyword evidence="1" id="KW-1133">Transmembrane helix</keyword>
<keyword evidence="1" id="KW-0472">Membrane</keyword>
<dbReference type="Pfam" id="PF13789">
    <property type="entry name" value="DUF4181"/>
    <property type="match status" value="1"/>
</dbReference>
<dbReference type="RefSeq" id="WP_176371530.1">
    <property type="nucleotide sequence ID" value="NZ_JAHQCR010000068.1"/>
</dbReference>
<dbReference type="Proteomes" id="UP000790580">
    <property type="component" value="Unassembled WGS sequence"/>
</dbReference>
<feature type="transmembrane region" description="Helical" evidence="1">
    <location>
        <begin position="99"/>
        <end position="118"/>
    </location>
</feature>
<dbReference type="InterPro" id="IPR025441">
    <property type="entry name" value="DUF4181"/>
</dbReference>
<sequence length="120" mass="13980">MLSIIIIFISILIIDHVAKRLLIKKYQIVKPKDTKYTPINKIHGFIDTLLRIISFIIVMVAFIEDIHWLKPFVFVPAIAIFVIRAIVDYRYKNHTNEHILNAITCSLFIIGVAIYGIFFH</sequence>
<gene>
    <name evidence="2" type="ORF">KS407_16615</name>
</gene>
<feature type="transmembrane region" description="Helical" evidence="1">
    <location>
        <begin position="69"/>
        <end position="87"/>
    </location>
</feature>
<evidence type="ECO:0000256" key="1">
    <source>
        <dbReference type="SAM" id="Phobius"/>
    </source>
</evidence>
<keyword evidence="3" id="KW-1185">Reference proteome</keyword>
<evidence type="ECO:0000313" key="2">
    <source>
        <dbReference type="EMBL" id="MBU9723044.1"/>
    </source>
</evidence>
<keyword evidence="1" id="KW-0812">Transmembrane</keyword>
<evidence type="ECO:0000313" key="3">
    <source>
        <dbReference type="Proteomes" id="UP000790580"/>
    </source>
</evidence>
<feature type="transmembrane region" description="Helical" evidence="1">
    <location>
        <begin position="6"/>
        <end position="23"/>
    </location>
</feature>
<name>A0ABS6JZD2_9BACI</name>
<feature type="transmembrane region" description="Helical" evidence="1">
    <location>
        <begin position="44"/>
        <end position="63"/>
    </location>
</feature>